<name>A0ACC0PK24_RHOML</name>
<keyword evidence="2" id="KW-1185">Reference proteome</keyword>
<dbReference type="EMBL" id="CM046390">
    <property type="protein sequence ID" value="KAI8565474.1"/>
    <property type="molecule type" value="Genomic_DNA"/>
</dbReference>
<evidence type="ECO:0000313" key="1">
    <source>
        <dbReference type="EMBL" id="KAI8565474.1"/>
    </source>
</evidence>
<evidence type="ECO:0000313" key="2">
    <source>
        <dbReference type="Proteomes" id="UP001062846"/>
    </source>
</evidence>
<sequence length="110" mass="11854">MSRSPCPSPALTGPTLPASVELMIQRICAEQRQAPPDAAVRWELDQLGEEASLDILRKISTRTITKSLSGYIIFMVKKARSEGTGNLSPSNRSAVNTSPIPVGSPRPSKH</sequence>
<reference evidence="1" key="1">
    <citation type="submission" date="2022-02" db="EMBL/GenBank/DDBJ databases">
        <title>Plant Genome Project.</title>
        <authorList>
            <person name="Zhang R.-G."/>
        </authorList>
    </citation>
    <scope>NUCLEOTIDE SEQUENCE</scope>
    <source>
        <strain evidence="1">AT1</strain>
    </source>
</reference>
<gene>
    <name evidence="1" type="ORF">RHMOL_Rhmol03G0262100</name>
</gene>
<dbReference type="Proteomes" id="UP001062846">
    <property type="component" value="Chromosome 3"/>
</dbReference>
<comment type="caution">
    <text evidence="1">The sequence shown here is derived from an EMBL/GenBank/DDBJ whole genome shotgun (WGS) entry which is preliminary data.</text>
</comment>
<proteinExistence type="predicted"/>
<organism evidence="1 2">
    <name type="scientific">Rhododendron molle</name>
    <name type="common">Chinese azalea</name>
    <name type="synonym">Azalea mollis</name>
    <dbReference type="NCBI Taxonomy" id="49168"/>
    <lineage>
        <taxon>Eukaryota</taxon>
        <taxon>Viridiplantae</taxon>
        <taxon>Streptophyta</taxon>
        <taxon>Embryophyta</taxon>
        <taxon>Tracheophyta</taxon>
        <taxon>Spermatophyta</taxon>
        <taxon>Magnoliopsida</taxon>
        <taxon>eudicotyledons</taxon>
        <taxon>Gunneridae</taxon>
        <taxon>Pentapetalae</taxon>
        <taxon>asterids</taxon>
        <taxon>Ericales</taxon>
        <taxon>Ericaceae</taxon>
        <taxon>Ericoideae</taxon>
        <taxon>Rhodoreae</taxon>
        <taxon>Rhododendron</taxon>
    </lineage>
</organism>
<protein>
    <submittedName>
        <fullName evidence="1">Uncharacterized protein</fullName>
    </submittedName>
</protein>
<accession>A0ACC0PK24</accession>